<dbReference type="GO" id="GO:0016787">
    <property type="term" value="F:hydrolase activity"/>
    <property type="evidence" value="ECO:0007669"/>
    <property type="project" value="UniProtKB-KW"/>
</dbReference>
<keyword evidence="1" id="KW-0732">Signal</keyword>
<dbReference type="RefSeq" id="WP_211854724.1">
    <property type="nucleotide sequence ID" value="NZ_JAAGBB010000028.1"/>
</dbReference>
<evidence type="ECO:0000313" key="2">
    <source>
        <dbReference type="EMBL" id="MBR0666945.1"/>
    </source>
</evidence>
<proteinExistence type="predicted"/>
<organism evidence="2 3">
    <name type="scientific">Plastoroseomonas hellenica</name>
    <dbReference type="NCBI Taxonomy" id="2687306"/>
    <lineage>
        <taxon>Bacteria</taxon>
        <taxon>Pseudomonadati</taxon>
        <taxon>Pseudomonadota</taxon>
        <taxon>Alphaproteobacteria</taxon>
        <taxon>Acetobacterales</taxon>
        <taxon>Acetobacteraceae</taxon>
        <taxon>Plastoroseomonas</taxon>
    </lineage>
</organism>
<reference evidence="3" key="1">
    <citation type="journal article" date="2021" name="Syst. Appl. Microbiol.">
        <title>Roseomonas hellenica sp. nov., isolated from roots of wild-growing Alkanna tinctoria.</title>
        <authorList>
            <person name="Rat A."/>
            <person name="Naranjo H.D."/>
            <person name="Lebbe L."/>
            <person name="Cnockaert M."/>
            <person name="Krigas N."/>
            <person name="Grigoriadou K."/>
            <person name="Maloupa E."/>
            <person name="Willems A."/>
        </authorList>
    </citation>
    <scope>NUCLEOTIDE SEQUENCE [LARGE SCALE GENOMIC DNA]</scope>
    <source>
        <strain evidence="3">LMG 31523</strain>
    </source>
</reference>
<dbReference type="PANTHER" id="PTHR30143">
    <property type="entry name" value="ACID HYDRATASE"/>
    <property type="match status" value="1"/>
</dbReference>
<feature type="chain" id="PRO_5046937211" evidence="1">
    <location>
        <begin position="21"/>
        <end position="286"/>
    </location>
</feature>
<dbReference type="Proteomes" id="UP001196870">
    <property type="component" value="Unassembled WGS sequence"/>
</dbReference>
<feature type="signal peptide" evidence="1">
    <location>
        <begin position="1"/>
        <end position="20"/>
    </location>
</feature>
<protein>
    <submittedName>
        <fullName evidence="2">Fumarylacetoacetate hydrolase</fullName>
    </submittedName>
</protein>
<gene>
    <name evidence="2" type="ORF">GXW71_21470</name>
</gene>
<evidence type="ECO:0000256" key="1">
    <source>
        <dbReference type="SAM" id="SignalP"/>
    </source>
</evidence>
<dbReference type="SUPFAM" id="SSF56529">
    <property type="entry name" value="FAH"/>
    <property type="match status" value="1"/>
</dbReference>
<evidence type="ECO:0000313" key="3">
    <source>
        <dbReference type="Proteomes" id="UP001196870"/>
    </source>
</evidence>
<accession>A0ABS5F473</accession>
<dbReference type="PANTHER" id="PTHR30143:SF0">
    <property type="entry name" value="2-KETO-4-PENTENOATE HYDRATASE"/>
    <property type="match status" value="1"/>
</dbReference>
<comment type="caution">
    <text evidence="2">The sequence shown here is derived from an EMBL/GenBank/DDBJ whole genome shotgun (WGS) entry which is preliminary data.</text>
</comment>
<keyword evidence="3" id="KW-1185">Reference proteome</keyword>
<dbReference type="InterPro" id="IPR036663">
    <property type="entry name" value="Fumarylacetoacetase_C_sf"/>
</dbReference>
<dbReference type="InterPro" id="IPR050772">
    <property type="entry name" value="Hydratase-Decarb/MhpD_sf"/>
</dbReference>
<dbReference type="EMBL" id="JAAGBB010000028">
    <property type="protein sequence ID" value="MBR0666945.1"/>
    <property type="molecule type" value="Genomic_DNA"/>
</dbReference>
<dbReference type="Gene3D" id="3.90.850.10">
    <property type="entry name" value="Fumarylacetoacetase-like, C-terminal domain"/>
    <property type="match status" value="1"/>
</dbReference>
<keyword evidence="2" id="KW-0378">Hydrolase</keyword>
<sequence>MRRIVILAMLAALATAPAHAACPDLAAIARFAQAILERRSPPPFANLTPEDGACVQQQLVATFAQPMGDVVGWKLGLTSPAIQQRFGIDRPLRGAIFFGTLRAPSGSEIDAGFGAVPVVEADLVVRIGREGVESAGDDHVAILRHIDQVIPFIELADLVYAPDHRPSIGDLLAINVGARLGVVGQPIPVEASPGFAARLGAMQVALSEGGREVSRAPGSAILGHPLNAVAWLARDLAREGRPLRAGEYISLGSLSAPQPARAGQEWQLAYHGLLDGAAPAVTVRLR</sequence>
<name>A0ABS5F473_9PROT</name>